<reference evidence="10 11" key="1">
    <citation type="journal article" date="2008" name="Int. J. Syst. Evol. Microbiol.">
        <title>Neptunomonas japonica sp. nov., an Osedax japonicus symbiont-like bacterium isolated from sediment adjacent to sperm whale carcasses off Kagoshima, Japan.</title>
        <authorList>
            <person name="Miyazaki M."/>
            <person name="Nogi Y."/>
            <person name="Fujiwara Y."/>
            <person name="Kawato M."/>
            <person name="Kubokawa K."/>
            <person name="Horikoshi K."/>
        </authorList>
    </citation>
    <scope>NUCLEOTIDE SEQUENCE [LARGE SCALE GENOMIC DNA]</scope>
    <source>
        <strain evidence="10 11">JAMM 1380</strain>
    </source>
</reference>
<dbReference type="GO" id="GO:0016874">
    <property type="term" value="F:ligase activity"/>
    <property type="evidence" value="ECO:0007669"/>
    <property type="project" value="UniProtKB-KW"/>
</dbReference>
<dbReference type="GO" id="GO:0009236">
    <property type="term" value="P:cobalamin biosynthetic process"/>
    <property type="evidence" value="ECO:0007669"/>
    <property type="project" value="UniProtKB-UniRule"/>
</dbReference>
<comment type="subcellular location">
    <subcellularLocation>
        <location evidence="1 9">Cell membrane</location>
        <topology evidence="1 9">Multi-pass membrane protein</topology>
    </subcellularLocation>
</comment>
<evidence type="ECO:0000313" key="11">
    <source>
        <dbReference type="Proteomes" id="UP000595332"/>
    </source>
</evidence>
<keyword evidence="10" id="KW-0436">Ligase</keyword>
<dbReference type="InterPro" id="IPR004485">
    <property type="entry name" value="Cobalamin_biosynth_CobD/CbiB"/>
</dbReference>
<proteinExistence type="inferred from homology"/>
<evidence type="ECO:0000313" key="10">
    <source>
        <dbReference type="EMBL" id="BBB29776.1"/>
    </source>
</evidence>
<dbReference type="UniPathway" id="UPA00148"/>
<dbReference type="PANTHER" id="PTHR34308:SF1">
    <property type="entry name" value="COBALAMIN BIOSYNTHESIS PROTEIN CBIB"/>
    <property type="match status" value="1"/>
</dbReference>
<evidence type="ECO:0000256" key="5">
    <source>
        <dbReference type="ARBA" id="ARBA00022573"/>
    </source>
</evidence>
<dbReference type="HAMAP" id="MF_00024">
    <property type="entry name" value="CobD_CbiB"/>
    <property type="match status" value="1"/>
</dbReference>
<dbReference type="Proteomes" id="UP000595332">
    <property type="component" value="Chromosome"/>
</dbReference>
<name>A0A7R6SVU7_9GAMM</name>
<organism evidence="10 11">
    <name type="scientific">Neptunomonas japonica JAMM 1380</name>
    <dbReference type="NCBI Taxonomy" id="1441457"/>
    <lineage>
        <taxon>Bacteria</taxon>
        <taxon>Pseudomonadati</taxon>
        <taxon>Pseudomonadota</taxon>
        <taxon>Gammaproteobacteria</taxon>
        <taxon>Oceanospirillales</taxon>
        <taxon>Oceanospirillaceae</taxon>
        <taxon>Neptunomonas</taxon>
    </lineage>
</organism>
<feature type="transmembrane region" description="Helical" evidence="9">
    <location>
        <begin position="322"/>
        <end position="342"/>
    </location>
</feature>
<dbReference type="GO" id="GO:0048472">
    <property type="term" value="F:threonine-phosphate decarboxylase activity"/>
    <property type="evidence" value="ECO:0007669"/>
    <property type="project" value="InterPro"/>
</dbReference>
<dbReference type="RefSeq" id="WP_201350369.1">
    <property type="nucleotide sequence ID" value="NZ_AP014546.1"/>
</dbReference>
<comment type="similarity">
    <text evidence="3 9">Belongs to the CobD/CbiB family.</text>
</comment>
<accession>A0A7R6SVU7</accession>
<dbReference type="EMBL" id="AP014546">
    <property type="protein sequence ID" value="BBB29776.1"/>
    <property type="molecule type" value="Genomic_DNA"/>
</dbReference>
<keyword evidence="5 9" id="KW-0169">Cobalamin biosynthesis</keyword>
<comment type="pathway">
    <text evidence="2 9">Cofactor biosynthesis; adenosylcobalamin biosynthesis.</text>
</comment>
<keyword evidence="6 9" id="KW-0812">Transmembrane</keyword>
<dbReference type="PANTHER" id="PTHR34308">
    <property type="entry name" value="COBALAMIN BIOSYNTHESIS PROTEIN CBIB"/>
    <property type="match status" value="1"/>
</dbReference>
<protein>
    <recommendedName>
        <fullName evidence="9">Cobalamin biosynthesis protein CobD</fullName>
    </recommendedName>
</protein>
<keyword evidence="8 9" id="KW-0472">Membrane</keyword>
<keyword evidence="7 9" id="KW-1133">Transmembrane helix</keyword>
<dbReference type="AlphaFoldDB" id="A0A7R6SVU7"/>
<evidence type="ECO:0000256" key="6">
    <source>
        <dbReference type="ARBA" id="ARBA00022692"/>
    </source>
</evidence>
<keyword evidence="11" id="KW-1185">Reference proteome</keyword>
<evidence type="ECO:0000256" key="8">
    <source>
        <dbReference type="ARBA" id="ARBA00023136"/>
    </source>
</evidence>
<feature type="transmembrane region" description="Helical" evidence="9">
    <location>
        <begin position="111"/>
        <end position="132"/>
    </location>
</feature>
<evidence type="ECO:0000256" key="7">
    <source>
        <dbReference type="ARBA" id="ARBA00022989"/>
    </source>
</evidence>
<evidence type="ECO:0000256" key="3">
    <source>
        <dbReference type="ARBA" id="ARBA00006263"/>
    </source>
</evidence>
<sequence>MISTSILLSVLIDWLVGEPKRWHLLVGFGWVAQKVESVLNLQKVNSQKLRSFAVNSNELLEEPSTELLVDAPVARSSAIKLRLLGALAVALVCLPLPLILYFCLSSERGAFGIYTLLNVLLLYLSIGHRSLWDHIQPIADALFRQDDASARHHTAMIVSRDPEALNIEVSAIESVLENGSDAVFGAIFWFVIAGGSGAIFYRLVNTLDAMWGYRTEQYCHFGYAAAKIDDLLNYIPARCTALSYALLSNTKNALMCWSNQAAAHASPNGGPVIAAGAGGLGVLLGGPTRYHGVWHDKPLLGTGAVPKAIDIQRAMRLVSHSLILWICLIGSAEFLWFVFINIGGNL</sequence>
<feature type="transmembrane region" description="Helical" evidence="9">
    <location>
        <begin position="83"/>
        <end position="104"/>
    </location>
</feature>
<comment type="caution">
    <text evidence="9">Lacks conserved residue(s) required for the propagation of feature annotation.</text>
</comment>
<feature type="transmembrane region" description="Helical" evidence="9">
    <location>
        <begin position="182"/>
        <end position="204"/>
    </location>
</feature>
<dbReference type="GO" id="GO:0015420">
    <property type="term" value="F:ABC-type vitamin B12 transporter activity"/>
    <property type="evidence" value="ECO:0007669"/>
    <property type="project" value="UniProtKB-UniRule"/>
</dbReference>
<dbReference type="GO" id="GO:0005886">
    <property type="term" value="C:plasma membrane"/>
    <property type="evidence" value="ECO:0007669"/>
    <property type="project" value="UniProtKB-SubCell"/>
</dbReference>
<comment type="function">
    <text evidence="9">Converts cobyric acid to cobinamide by the addition of aminopropanol on the F carboxylic group.</text>
</comment>
<evidence type="ECO:0000256" key="4">
    <source>
        <dbReference type="ARBA" id="ARBA00022475"/>
    </source>
</evidence>
<keyword evidence="4 9" id="KW-1003">Cell membrane</keyword>
<dbReference type="KEGG" id="njp:NEJAP_1826"/>
<evidence type="ECO:0000256" key="2">
    <source>
        <dbReference type="ARBA" id="ARBA00004953"/>
    </source>
</evidence>
<evidence type="ECO:0000256" key="9">
    <source>
        <dbReference type="HAMAP-Rule" id="MF_00024"/>
    </source>
</evidence>
<gene>
    <name evidence="10" type="primary">cbiB</name>
    <name evidence="9" type="synonym">cobD</name>
    <name evidence="10" type="ORF">NEJAP_1826</name>
</gene>
<evidence type="ECO:0000256" key="1">
    <source>
        <dbReference type="ARBA" id="ARBA00004651"/>
    </source>
</evidence>
<dbReference type="Pfam" id="PF03186">
    <property type="entry name" value="CobD_Cbib"/>
    <property type="match status" value="1"/>
</dbReference>